<evidence type="ECO:0000256" key="2">
    <source>
        <dbReference type="ARBA" id="ARBA00023203"/>
    </source>
</evidence>
<dbReference type="GO" id="GO:0005884">
    <property type="term" value="C:actin filament"/>
    <property type="evidence" value="ECO:0007669"/>
    <property type="project" value="TreeGrafter"/>
</dbReference>
<dbReference type="Gene3D" id="1.10.238.10">
    <property type="entry name" value="EF-hand"/>
    <property type="match status" value="1"/>
</dbReference>
<organism evidence="3 4">
    <name type="scientific">Schistosoma margrebowiei</name>
    <dbReference type="NCBI Taxonomy" id="48269"/>
    <lineage>
        <taxon>Eukaryota</taxon>
        <taxon>Metazoa</taxon>
        <taxon>Spiralia</taxon>
        <taxon>Lophotrochozoa</taxon>
        <taxon>Platyhelminthes</taxon>
        <taxon>Trematoda</taxon>
        <taxon>Digenea</taxon>
        <taxon>Strigeidida</taxon>
        <taxon>Schistosomatoidea</taxon>
        <taxon>Schistosomatidae</taxon>
        <taxon>Schistosoma</taxon>
    </lineage>
</organism>
<protein>
    <submittedName>
        <fullName evidence="3">Uncharacterized protein</fullName>
    </submittedName>
</protein>
<dbReference type="STRING" id="48269.A0A183MSH5"/>
<dbReference type="InterPro" id="IPR039959">
    <property type="entry name" value="Fimbrin/Plastin"/>
</dbReference>
<evidence type="ECO:0000313" key="4">
    <source>
        <dbReference type="Proteomes" id="UP000277204"/>
    </source>
</evidence>
<keyword evidence="2" id="KW-0009">Actin-binding</keyword>
<dbReference type="GO" id="GO:0051017">
    <property type="term" value="P:actin filament bundle assembly"/>
    <property type="evidence" value="ECO:0007669"/>
    <property type="project" value="InterPro"/>
</dbReference>
<keyword evidence="4" id="KW-1185">Reference proteome</keyword>
<dbReference type="Pfam" id="PF00307">
    <property type="entry name" value="CH"/>
    <property type="match status" value="1"/>
</dbReference>
<dbReference type="InterPro" id="IPR011992">
    <property type="entry name" value="EF-hand-dom_pair"/>
</dbReference>
<dbReference type="AlphaFoldDB" id="A0A183MSH5"/>
<dbReference type="GO" id="GO:0051015">
    <property type="term" value="F:actin filament binding"/>
    <property type="evidence" value="ECO:0007669"/>
    <property type="project" value="InterPro"/>
</dbReference>
<dbReference type="GO" id="GO:0051639">
    <property type="term" value="P:actin filament network formation"/>
    <property type="evidence" value="ECO:0007669"/>
    <property type="project" value="TreeGrafter"/>
</dbReference>
<sequence length="363" mass="41065">MSRNHLSSSSWMVCYPWSRRLSSEEKENLKPVILYSQSTDEVIERITERTSKQVTEADVKTVKVKLFTDTKNIQNVPKSIGNHRNGRKFDANNAGSLSVKYIIPALRKLGCKSTDSEILEAVKAAEVNQNAEKISFYDFKREACKGDPMVSAIGNAGSKSNLYHYGTYGDRVDDDTLHSVSEEEQVGFSSWIESKIINCSIPKTIDHRAINRHLPLTTYQMHENITLALNSARAIGCNVVNIGAGDIWNGTKHLLLGLLWQIIKIGLLKQINVVAHAELATLLEGEETINDFAKLSPEEILIRWVNYHLKGTDSGTRMENFSFDVRYSYLSNIISNNENNSLLNKTFRFSRFDKRYIIGLIKE</sequence>
<dbReference type="GO" id="GO:0005737">
    <property type="term" value="C:cytoplasm"/>
    <property type="evidence" value="ECO:0007669"/>
    <property type="project" value="TreeGrafter"/>
</dbReference>
<dbReference type="InterPro" id="IPR036872">
    <property type="entry name" value="CH_dom_sf"/>
</dbReference>
<dbReference type="Proteomes" id="UP000277204">
    <property type="component" value="Unassembled WGS sequence"/>
</dbReference>
<evidence type="ECO:0000256" key="1">
    <source>
        <dbReference type="ARBA" id="ARBA00022737"/>
    </source>
</evidence>
<proteinExistence type="predicted"/>
<reference evidence="3 4" key="1">
    <citation type="submission" date="2018-11" db="EMBL/GenBank/DDBJ databases">
        <authorList>
            <consortium name="Pathogen Informatics"/>
        </authorList>
    </citation>
    <scope>NUCLEOTIDE SEQUENCE [LARGE SCALE GENOMIC DNA]</scope>
    <source>
        <strain evidence="3 4">Zambia</strain>
    </source>
</reference>
<dbReference type="PANTHER" id="PTHR19961">
    <property type="entry name" value="FIMBRIN/PLASTIN"/>
    <property type="match status" value="1"/>
</dbReference>
<dbReference type="PANTHER" id="PTHR19961:SF18">
    <property type="entry name" value="FI19014P1"/>
    <property type="match status" value="1"/>
</dbReference>
<dbReference type="GO" id="GO:0032432">
    <property type="term" value="C:actin filament bundle"/>
    <property type="evidence" value="ECO:0007669"/>
    <property type="project" value="TreeGrafter"/>
</dbReference>
<dbReference type="InterPro" id="IPR001715">
    <property type="entry name" value="CH_dom"/>
</dbReference>
<dbReference type="SUPFAM" id="SSF47473">
    <property type="entry name" value="EF-hand"/>
    <property type="match status" value="1"/>
</dbReference>
<gene>
    <name evidence="3" type="ORF">SMRZ_LOCUS19000</name>
</gene>
<dbReference type="SUPFAM" id="SSF47576">
    <property type="entry name" value="Calponin-homology domain, CH-domain"/>
    <property type="match status" value="1"/>
</dbReference>
<keyword evidence="1" id="KW-0677">Repeat</keyword>
<dbReference type="Gene3D" id="1.10.418.10">
    <property type="entry name" value="Calponin-like domain"/>
    <property type="match status" value="2"/>
</dbReference>
<evidence type="ECO:0000313" key="3">
    <source>
        <dbReference type="EMBL" id="VDP30030.1"/>
    </source>
</evidence>
<accession>A0A183MSH5</accession>
<dbReference type="EMBL" id="UZAI01017822">
    <property type="protein sequence ID" value="VDP30030.1"/>
    <property type="molecule type" value="Genomic_DNA"/>
</dbReference>
<name>A0A183MSH5_9TREM</name>
<dbReference type="PROSITE" id="PS50021">
    <property type="entry name" value="CH"/>
    <property type="match status" value="1"/>
</dbReference>